<dbReference type="Pfam" id="PF13193">
    <property type="entry name" value="AMP-binding_C"/>
    <property type="match status" value="1"/>
</dbReference>
<dbReference type="Pfam" id="PF00501">
    <property type="entry name" value="AMP-binding"/>
    <property type="match status" value="1"/>
</dbReference>
<evidence type="ECO:0000256" key="4">
    <source>
        <dbReference type="ARBA" id="ARBA00023140"/>
    </source>
</evidence>
<dbReference type="InterPro" id="IPR042099">
    <property type="entry name" value="ANL_N_sf"/>
</dbReference>
<reference evidence="7 8" key="1">
    <citation type="submission" date="2023-03" db="EMBL/GenBank/DDBJ databases">
        <title>High-quality genome of Scylla paramamosain provides insights in environmental adaptation.</title>
        <authorList>
            <person name="Zhang L."/>
        </authorList>
    </citation>
    <scope>NUCLEOTIDE SEQUENCE [LARGE SCALE GENOMIC DNA]</scope>
    <source>
        <strain evidence="7">LZ_2023a</strain>
        <tissue evidence="7">Muscle</tissue>
    </source>
</reference>
<evidence type="ECO:0000256" key="1">
    <source>
        <dbReference type="ARBA" id="ARBA00004275"/>
    </source>
</evidence>
<evidence type="ECO:0000313" key="8">
    <source>
        <dbReference type="Proteomes" id="UP001487740"/>
    </source>
</evidence>
<comment type="caution">
    <text evidence="7">The sequence shown here is derived from an EMBL/GenBank/DDBJ whole genome shotgun (WGS) entry which is preliminary data.</text>
</comment>
<dbReference type="EMBL" id="JARAKH010000029">
    <property type="protein sequence ID" value="KAK8388026.1"/>
    <property type="molecule type" value="Genomic_DNA"/>
</dbReference>
<evidence type="ECO:0000259" key="6">
    <source>
        <dbReference type="Pfam" id="PF13193"/>
    </source>
</evidence>
<dbReference type="Gene3D" id="3.30.300.30">
    <property type="match status" value="1"/>
</dbReference>
<evidence type="ECO:0000256" key="2">
    <source>
        <dbReference type="ARBA" id="ARBA00006432"/>
    </source>
</evidence>
<dbReference type="GO" id="GO:0016405">
    <property type="term" value="F:CoA-ligase activity"/>
    <property type="evidence" value="ECO:0007669"/>
    <property type="project" value="TreeGrafter"/>
</dbReference>
<keyword evidence="4" id="KW-0576">Peroxisome</keyword>
<accession>A0AAW0TN03</accession>
<keyword evidence="3" id="KW-0436">Ligase</keyword>
<evidence type="ECO:0000313" key="7">
    <source>
        <dbReference type="EMBL" id="KAK8388026.1"/>
    </source>
</evidence>
<feature type="domain" description="AMP-dependent synthetase/ligase" evidence="5">
    <location>
        <begin position="45"/>
        <end position="424"/>
    </location>
</feature>
<dbReference type="SUPFAM" id="SSF56801">
    <property type="entry name" value="Acetyl-CoA synthetase-like"/>
    <property type="match status" value="1"/>
</dbReference>
<evidence type="ECO:0000256" key="3">
    <source>
        <dbReference type="ARBA" id="ARBA00022598"/>
    </source>
</evidence>
<dbReference type="Proteomes" id="UP001487740">
    <property type="component" value="Unassembled WGS sequence"/>
</dbReference>
<comment type="subcellular location">
    <subcellularLocation>
        <location evidence="1">Peroxisome</location>
    </subcellularLocation>
</comment>
<dbReference type="GO" id="GO:0005777">
    <property type="term" value="C:peroxisome"/>
    <property type="evidence" value="ECO:0007669"/>
    <property type="project" value="UniProtKB-SubCell"/>
</dbReference>
<gene>
    <name evidence="7" type="ORF">O3P69_020130</name>
</gene>
<feature type="domain" description="AMP-binding enzyme C-terminal" evidence="6">
    <location>
        <begin position="478"/>
        <end position="556"/>
    </location>
</feature>
<organism evidence="7 8">
    <name type="scientific">Scylla paramamosain</name>
    <name type="common">Mud crab</name>
    <dbReference type="NCBI Taxonomy" id="85552"/>
    <lineage>
        <taxon>Eukaryota</taxon>
        <taxon>Metazoa</taxon>
        <taxon>Ecdysozoa</taxon>
        <taxon>Arthropoda</taxon>
        <taxon>Crustacea</taxon>
        <taxon>Multicrustacea</taxon>
        <taxon>Malacostraca</taxon>
        <taxon>Eumalacostraca</taxon>
        <taxon>Eucarida</taxon>
        <taxon>Decapoda</taxon>
        <taxon>Pleocyemata</taxon>
        <taxon>Brachyura</taxon>
        <taxon>Eubrachyura</taxon>
        <taxon>Portunoidea</taxon>
        <taxon>Portunidae</taxon>
        <taxon>Portuninae</taxon>
        <taxon>Scylla</taxon>
    </lineage>
</organism>
<sequence>MDGKLSPEEGKKREESKEGYITRWKSVIPCPPVPDTNLASFLLREMANHGGKQALVDAVTGQHYTYSDICAMVPRVCANLAAAGVSAGDAVLLVSPNGIEFPIAQLAIQLLPATCVAASPFLSPDELVHVMRVGMARWAVVDESVLGVIEKVTTMLPNTLREIWVIGSSSKSHPSFYSLMKTERWAAWPPQVENSSFNPAREVALMQFSSGTTGLTKGVMLSHRNLLTLYMQVKYFVEDVDNKKKASGEPDSEADILSRVLLFIPLHHNYATIMFNYVVIVGGCCVMMKTFSPHSFFNALQKYKITYAPIVPHIANFLLHTPLLKEYDISSLKSLVSASAPLPPSTKQALTTRMDCAMRQGYGLTETCATVASTIPHVYSKMGSVGRVMPYLEVKIVAPESSKGLPPGEEGEVWVRSPAIMLGYANVPGATASPSALKEGGWLPTGDLGHCDHEGFLFITDRIKDMIKVKGFQVSPRELEDVLRRVEGVREVAVIGVPSPRLGEAPRAYVVPLPGEATPSSQVLKDYVAAARLPPHKHLAGGVQVVDAIPKNSIGKVLKRRLRDEYLRAEAAKKTAGPPSKL</sequence>
<dbReference type="InterPro" id="IPR000873">
    <property type="entry name" value="AMP-dep_synth/lig_dom"/>
</dbReference>
<dbReference type="PANTHER" id="PTHR24096:SF149">
    <property type="entry name" value="AMP-BINDING DOMAIN-CONTAINING PROTEIN-RELATED"/>
    <property type="match status" value="1"/>
</dbReference>
<dbReference type="InterPro" id="IPR025110">
    <property type="entry name" value="AMP-bd_C"/>
</dbReference>
<keyword evidence="8" id="KW-1185">Reference proteome</keyword>
<protein>
    <submittedName>
        <fullName evidence="7">Uncharacterized protein</fullName>
    </submittedName>
</protein>
<proteinExistence type="inferred from homology"/>
<dbReference type="Gene3D" id="3.40.50.12780">
    <property type="entry name" value="N-terminal domain of ligase-like"/>
    <property type="match status" value="1"/>
</dbReference>
<comment type="similarity">
    <text evidence="2">Belongs to the ATP-dependent AMP-binding enzyme family.</text>
</comment>
<dbReference type="PANTHER" id="PTHR24096">
    <property type="entry name" value="LONG-CHAIN-FATTY-ACID--COA LIGASE"/>
    <property type="match status" value="1"/>
</dbReference>
<dbReference type="InterPro" id="IPR045851">
    <property type="entry name" value="AMP-bd_C_sf"/>
</dbReference>
<name>A0AAW0TN03_SCYPA</name>
<evidence type="ECO:0000259" key="5">
    <source>
        <dbReference type="Pfam" id="PF00501"/>
    </source>
</evidence>
<dbReference type="AlphaFoldDB" id="A0AAW0TN03"/>